<gene>
    <name evidence="2" type="ORF">TWF694_005475</name>
</gene>
<reference evidence="2 3" key="1">
    <citation type="submission" date="2019-10" db="EMBL/GenBank/DDBJ databases">
        <authorList>
            <person name="Palmer J.M."/>
        </authorList>
    </citation>
    <scope>NUCLEOTIDE SEQUENCE [LARGE SCALE GENOMIC DNA]</scope>
    <source>
        <strain evidence="2 3">TWF694</strain>
    </source>
</reference>
<accession>A0AAV9WUI9</accession>
<evidence type="ECO:0000256" key="1">
    <source>
        <dbReference type="SAM" id="SignalP"/>
    </source>
</evidence>
<proteinExistence type="predicted"/>
<sequence length="149" mass="15843">MRFLAYFLAVAASLINLSLAIITGISVPATIKPGDGFNLYINTDDSTFSAYNVALAVGIGPGSGLPGALIQVTDSFYLGPGQYYTTPRISRWTSIPTTTPKGKATYTATLFALYGSVYYPQLRTWNATITVGDSTSATYVTVTKYVASP</sequence>
<dbReference type="Pfam" id="PF19271">
    <property type="entry name" value="Nis1"/>
    <property type="match status" value="1"/>
</dbReference>
<dbReference type="Proteomes" id="UP001365542">
    <property type="component" value="Unassembled WGS sequence"/>
</dbReference>
<organism evidence="2 3">
    <name type="scientific">Orbilia ellipsospora</name>
    <dbReference type="NCBI Taxonomy" id="2528407"/>
    <lineage>
        <taxon>Eukaryota</taxon>
        <taxon>Fungi</taxon>
        <taxon>Dikarya</taxon>
        <taxon>Ascomycota</taxon>
        <taxon>Pezizomycotina</taxon>
        <taxon>Orbiliomycetes</taxon>
        <taxon>Orbiliales</taxon>
        <taxon>Orbiliaceae</taxon>
        <taxon>Orbilia</taxon>
    </lineage>
</organism>
<evidence type="ECO:0000313" key="2">
    <source>
        <dbReference type="EMBL" id="KAK6525332.1"/>
    </source>
</evidence>
<name>A0AAV9WUI9_9PEZI</name>
<feature type="chain" id="PRO_5043877812" evidence="1">
    <location>
        <begin position="21"/>
        <end position="149"/>
    </location>
</feature>
<evidence type="ECO:0000313" key="3">
    <source>
        <dbReference type="Proteomes" id="UP001365542"/>
    </source>
</evidence>
<dbReference type="AlphaFoldDB" id="A0AAV9WUI9"/>
<protein>
    <submittedName>
        <fullName evidence="2">Uncharacterized protein</fullName>
    </submittedName>
</protein>
<feature type="signal peptide" evidence="1">
    <location>
        <begin position="1"/>
        <end position="20"/>
    </location>
</feature>
<dbReference type="EMBL" id="JAVHJO010000017">
    <property type="protein sequence ID" value="KAK6525332.1"/>
    <property type="molecule type" value="Genomic_DNA"/>
</dbReference>
<dbReference type="InterPro" id="IPR045469">
    <property type="entry name" value="Nis1"/>
</dbReference>
<keyword evidence="1" id="KW-0732">Signal</keyword>
<comment type="caution">
    <text evidence="2">The sequence shown here is derived from an EMBL/GenBank/DDBJ whole genome shotgun (WGS) entry which is preliminary data.</text>
</comment>
<keyword evidence="3" id="KW-1185">Reference proteome</keyword>